<dbReference type="InterPro" id="IPR016181">
    <property type="entry name" value="Acyl_CoA_acyltransferase"/>
</dbReference>
<proteinExistence type="predicted"/>
<evidence type="ECO:0000313" key="2">
    <source>
        <dbReference type="EMBL" id="UUC47160.1"/>
    </source>
</evidence>
<reference evidence="2" key="1">
    <citation type="submission" date="2022-07" db="EMBL/GenBank/DDBJ databases">
        <title>Isolation, identification, and degradation of a PFOSA degrading strain from sewage treatment plant.</title>
        <authorList>
            <person name="Zhang L."/>
            <person name="Huo Y."/>
        </authorList>
    </citation>
    <scope>NUCLEOTIDE SEQUENCE</scope>
    <source>
        <strain evidence="2">C1</strain>
    </source>
</reference>
<name>A0ABY5IWG3_9FLAO</name>
<evidence type="ECO:0000313" key="3">
    <source>
        <dbReference type="Proteomes" id="UP001059844"/>
    </source>
</evidence>
<dbReference type="RefSeq" id="WP_256552796.1">
    <property type="nucleotide sequence ID" value="NZ_CP101751.1"/>
</dbReference>
<dbReference type="Gene3D" id="3.40.630.30">
    <property type="match status" value="1"/>
</dbReference>
<dbReference type="InterPro" id="IPR000182">
    <property type="entry name" value="GNAT_dom"/>
</dbReference>
<dbReference type="EMBL" id="CP101751">
    <property type="protein sequence ID" value="UUC47160.1"/>
    <property type="molecule type" value="Genomic_DNA"/>
</dbReference>
<feature type="domain" description="N-acetyltransferase" evidence="1">
    <location>
        <begin position="17"/>
        <end position="180"/>
    </location>
</feature>
<gene>
    <name evidence="2" type="ORF">NOX80_08165</name>
</gene>
<dbReference type="Proteomes" id="UP001059844">
    <property type="component" value="Chromosome"/>
</dbReference>
<protein>
    <recommendedName>
        <fullName evidence="1">N-acetyltransferase domain-containing protein</fullName>
    </recommendedName>
</protein>
<accession>A0ABY5IWG3</accession>
<keyword evidence="3" id="KW-1185">Reference proteome</keyword>
<dbReference type="SUPFAM" id="SSF55729">
    <property type="entry name" value="Acyl-CoA N-acyltransferases (Nat)"/>
    <property type="match status" value="1"/>
</dbReference>
<sequence length="180" mass="20295">MSVTLINTLEYIMKIITKFTIATEQGVAELLELTEKSTAEKLSGLITDAALTDFITVNYNKQTLIAELNSMSNQFLVVYVDGVPAGYARITSKGKQPLKLENKRAIRIADFGILQHYNDEAVRHSLFEKCMAVAKFYESIWISEYSENPLLPFFEDNGFIRQEVAPDWEGLSLSSVCLIK</sequence>
<organism evidence="2 3">
    <name type="scientific">Flavobacterium cerinum</name>
    <dbReference type="NCBI Taxonomy" id="2502784"/>
    <lineage>
        <taxon>Bacteria</taxon>
        <taxon>Pseudomonadati</taxon>
        <taxon>Bacteroidota</taxon>
        <taxon>Flavobacteriia</taxon>
        <taxon>Flavobacteriales</taxon>
        <taxon>Flavobacteriaceae</taxon>
        <taxon>Flavobacterium</taxon>
    </lineage>
</organism>
<evidence type="ECO:0000259" key="1">
    <source>
        <dbReference type="PROSITE" id="PS51186"/>
    </source>
</evidence>
<dbReference type="PROSITE" id="PS51186">
    <property type="entry name" value="GNAT"/>
    <property type="match status" value="1"/>
</dbReference>